<sequence length="293" mass="32251">MKKYILLLLMLIISTACGRHQSASSASDAASAVAPAPMSVRTKMSGAVRSFAAEQSLTEMSEPSGNAANSKKYIALRHHLQVEMPADQIQAAFDGAVKHCEALSCQMLSANYQRETPYSPPSASLSIRVPPRSVEVFLTGLAKSGEIMQHSREAEDKTNQVVDADARIKNLTELRDRLRAMLADKSAKFKDIIDVERELANTQSQLDSFMSMRKILAQETDLVAMNIDFVAKQGITEQGFFAPVVRALKDAGQVFMESVAAVITFVMSAIPWLLISFPIVLLLRKFWLRSKAK</sequence>
<keyword evidence="1" id="KW-0175">Coiled coil</keyword>
<name>A0A1J5S364_9ZZZZ</name>
<gene>
    <name evidence="4" type="ORF">GALL_154020</name>
</gene>
<dbReference type="Pfam" id="PF14257">
    <property type="entry name" value="DUF4349"/>
    <property type="match status" value="1"/>
</dbReference>
<evidence type="ECO:0000256" key="2">
    <source>
        <dbReference type="SAM" id="Phobius"/>
    </source>
</evidence>
<keyword evidence="2" id="KW-1133">Transmembrane helix</keyword>
<proteinExistence type="predicted"/>
<dbReference type="EMBL" id="MLJW01000074">
    <property type="protein sequence ID" value="OIR02451.1"/>
    <property type="molecule type" value="Genomic_DNA"/>
</dbReference>
<evidence type="ECO:0000313" key="4">
    <source>
        <dbReference type="EMBL" id="OIR02451.1"/>
    </source>
</evidence>
<protein>
    <recommendedName>
        <fullName evidence="3">DUF4349 domain-containing protein</fullName>
    </recommendedName>
</protein>
<comment type="caution">
    <text evidence="4">The sequence shown here is derived from an EMBL/GenBank/DDBJ whole genome shotgun (WGS) entry which is preliminary data.</text>
</comment>
<feature type="transmembrane region" description="Helical" evidence="2">
    <location>
        <begin position="259"/>
        <end position="283"/>
    </location>
</feature>
<keyword evidence="2" id="KW-0472">Membrane</keyword>
<keyword evidence="2" id="KW-0812">Transmembrane</keyword>
<organism evidence="4">
    <name type="scientific">mine drainage metagenome</name>
    <dbReference type="NCBI Taxonomy" id="410659"/>
    <lineage>
        <taxon>unclassified sequences</taxon>
        <taxon>metagenomes</taxon>
        <taxon>ecological metagenomes</taxon>
    </lineage>
</organism>
<accession>A0A1J5S364</accession>
<dbReference type="PROSITE" id="PS51257">
    <property type="entry name" value="PROKAR_LIPOPROTEIN"/>
    <property type="match status" value="1"/>
</dbReference>
<evidence type="ECO:0000256" key="1">
    <source>
        <dbReference type="SAM" id="Coils"/>
    </source>
</evidence>
<dbReference type="AlphaFoldDB" id="A0A1J5S364"/>
<dbReference type="InterPro" id="IPR025645">
    <property type="entry name" value="DUF4349"/>
</dbReference>
<feature type="domain" description="DUF4349" evidence="3">
    <location>
        <begin position="75"/>
        <end position="283"/>
    </location>
</feature>
<feature type="coiled-coil region" evidence="1">
    <location>
        <begin position="154"/>
        <end position="188"/>
    </location>
</feature>
<reference evidence="4" key="1">
    <citation type="submission" date="2016-10" db="EMBL/GenBank/DDBJ databases">
        <title>Sequence of Gallionella enrichment culture.</title>
        <authorList>
            <person name="Poehlein A."/>
            <person name="Muehling M."/>
            <person name="Daniel R."/>
        </authorList>
    </citation>
    <scope>NUCLEOTIDE SEQUENCE</scope>
</reference>
<evidence type="ECO:0000259" key="3">
    <source>
        <dbReference type="Pfam" id="PF14257"/>
    </source>
</evidence>